<dbReference type="Proteomes" id="UP000248314">
    <property type="component" value="Unassembled WGS sequence"/>
</dbReference>
<dbReference type="OrthoDB" id="1440774at2"/>
<accession>A0A318HQ96</accession>
<feature type="signal peptide" evidence="1">
    <location>
        <begin position="1"/>
        <end position="19"/>
    </location>
</feature>
<comment type="caution">
    <text evidence="2">The sequence shown here is derived from an EMBL/GenBank/DDBJ whole genome shotgun (WGS) entry which is preliminary data.</text>
</comment>
<evidence type="ECO:0000313" key="3">
    <source>
        <dbReference type="Proteomes" id="UP000248314"/>
    </source>
</evidence>
<dbReference type="EMBL" id="QJJX01000033">
    <property type="protein sequence ID" value="PXX20096.1"/>
    <property type="molecule type" value="Genomic_DNA"/>
</dbReference>
<dbReference type="InterPro" id="IPR005901">
    <property type="entry name" value="GLPGLI"/>
</dbReference>
<evidence type="ECO:0000256" key="1">
    <source>
        <dbReference type="SAM" id="SignalP"/>
    </source>
</evidence>
<dbReference type="RefSeq" id="WP_025817150.1">
    <property type="nucleotide sequence ID" value="NZ_BAIZ01000046.1"/>
</dbReference>
<protein>
    <submittedName>
        <fullName evidence="2">GLPGLI family protein</fullName>
    </submittedName>
</protein>
<gene>
    <name evidence="2" type="ORF">EJ73_02286</name>
</gene>
<keyword evidence="3" id="KW-1185">Reference proteome</keyword>
<feature type="chain" id="PRO_5016286610" evidence="1">
    <location>
        <begin position="20"/>
        <end position="266"/>
    </location>
</feature>
<reference evidence="2 3" key="1">
    <citation type="submission" date="2018-05" db="EMBL/GenBank/DDBJ databases">
        <title>Genomic Encyclopedia of Type Strains, Phase I: the one thousand microbial genomes (KMG-I) project.</title>
        <authorList>
            <person name="Kyrpides N."/>
        </authorList>
    </citation>
    <scope>NUCLEOTIDE SEQUENCE [LARGE SCALE GENOMIC DNA]</scope>
    <source>
        <strain evidence="2 3">DSM 15611</strain>
    </source>
</reference>
<organism evidence="2 3">
    <name type="scientific">Hoylesella shahii DSM 15611 = JCM 12083</name>
    <dbReference type="NCBI Taxonomy" id="1122991"/>
    <lineage>
        <taxon>Bacteria</taxon>
        <taxon>Pseudomonadati</taxon>
        <taxon>Bacteroidota</taxon>
        <taxon>Bacteroidia</taxon>
        <taxon>Bacteroidales</taxon>
        <taxon>Prevotellaceae</taxon>
        <taxon>Hoylesella</taxon>
    </lineage>
</organism>
<keyword evidence="1" id="KW-0732">Signal</keyword>
<dbReference type="AlphaFoldDB" id="A0A318HQ96"/>
<dbReference type="Pfam" id="PF09697">
    <property type="entry name" value="Porph_ging"/>
    <property type="match status" value="1"/>
</dbReference>
<sequence length="266" mass="30794">MKKILTIILLLSYTLQGMAVDNKAQLECIYHLTYQVDTITKRSNFAMMVLRRNEEKSLFYAQAEFEFDSLSQNSTGMESYYAIRDTIKAKYGGITAHYYVLKDFGKQQLDFLETIPRRSKYTEPLPSFNWKITEEQKTIGEHQCQKATCVFGGRTYEVWFAPDIPISDGPWKFHGLPGLILEAYDTQHHYEFLFQGMRPCAGKIEIPVEKYSKTTKKDFLRIKQLSIDDPNAMLEIMSAEIGAKVTQRAPKRWSYATMERVESVGK</sequence>
<dbReference type="STRING" id="1122991.GCA_000613445_00640"/>
<dbReference type="NCBIfam" id="TIGR01200">
    <property type="entry name" value="GLPGLI"/>
    <property type="match status" value="1"/>
</dbReference>
<evidence type="ECO:0000313" key="2">
    <source>
        <dbReference type="EMBL" id="PXX20096.1"/>
    </source>
</evidence>
<name>A0A318HQ96_9BACT</name>
<proteinExistence type="predicted"/>